<dbReference type="PANTHER" id="PTHR42982">
    <property type="entry name" value="SEC-INDEPENDENT PROTEIN TRANSLOCASE PROTEIN TATA"/>
    <property type="match status" value="1"/>
</dbReference>
<dbReference type="EMBL" id="MKVH01000025">
    <property type="protein sequence ID" value="OJX56290.1"/>
    <property type="molecule type" value="Genomic_DNA"/>
</dbReference>
<evidence type="ECO:0000256" key="6">
    <source>
        <dbReference type="ARBA" id="ARBA00022989"/>
    </source>
</evidence>
<name>A0A1M3KV83_9BACT</name>
<comment type="subcellular location">
    <subcellularLocation>
        <location evidence="1 9">Cell membrane</location>
        <topology evidence="1 9">Single-pass membrane protein</topology>
    </subcellularLocation>
</comment>
<dbReference type="Proteomes" id="UP000184233">
    <property type="component" value="Unassembled WGS sequence"/>
</dbReference>
<dbReference type="GO" id="GO:0043953">
    <property type="term" value="P:protein transport by the Tat complex"/>
    <property type="evidence" value="ECO:0007669"/>
    <property type="project" value="UniProtKB-UniRule"/>
</dbReference>
<dbReference type="AlphaFoldDB" id="A0A1M3KV83"/>
<accession>A0A1M3KV83</accession>
<evidence type="ECO:0000256" key="5">
    <source>
        <dbReference type="ARBA" id="ARBA00022927"/>
    </source>
</evidence>
<evidence type="ECO:0000256" key="7">
    <source>
        <dbReference type="ARBA" id="ARBA00023010"/>
    </source>
</evidence>
<evidence type="ECO:0000313" key="11">
    <source>
        <dbReference type="Proteomes" id="UP000184233"/>
    </source>
</evidence>
<comment type="similarity">
    <text evidence="9">Belongs to the TatA/E family.</text>
</comment>
<evidence type="ECO:0000313" key="10">
    <source>
        <dbReference type="EMBL" id="OJX56290.1"/>
    </source>
</evidence>
<keyword evidence="2 9" id="KW-0813">Transport</keyword>
<keyword evidence="5 9" id="KW-0653">Protein transport</keyword>
<gene>
    <name evidence="9" type="primary">tatA</name>
    <name evidence="10" type="ORF">BGO89_13210</name>
</gene>
<reference evidence="10 11" key="1">
    <citation type="submission" date="2016-09" db="EMBL/GenBank/DDBJ databases">
        <title>Genome-resolved meta-omics ties microbial dynamics to process performance in biotechnology for thiocyanate degradation.</title>
        <authorList>
            <person name="Kantor R.S."/>
            <person name="Huddy R.J."/>
            <person name="Iyer R."/>
            <person name="Thomas B.C."/>
            <person name="Brown C.T."/>
            <person name="Anantharaman K."/>
            <person name="Tringe S."/>
            <person name="Hettich R.L."/>
            <person name="Harrison S.T."/>
            <person name="Banfield J.F."/>
        </authorList>
    </citation>
    <scope>NUCLEOTIDE SEQUENCE [LARGE SCALE GENOMIC DNA]</scope>
    <source>
        <strain evidence="10">59-99</strain>
    </source>
</reference>
<organism evidence="10 11">
    <name type="scientific">Candidatus Kapaibacterium thiocyanatum</name>
    <dbReference type="NCBI Taxonomy" id="1895771"/>
    <lineage>
        <taxon>Bacteria</taxon>
        <taxon>Pseudomonadati</taxon>
        <taxon>Candidatus Kapaibacteriota</taxon>
        <taxon>Candidatus Kapaibacteriia</taxon>
        <taxon>Candidatus Kapaibacteriales</taxon>
        <taxon>Candidatus Kapaibacteriaceae</taxon>
        <taxon>Candidatus Kapaibacterium</taxon>
    </lineage>
</organism>
<keyword evidence="6 9" id="KW-1133">Transmembrane helix</keyword>
<evidence type="ECO:0000256" key="3">
    <source>
        <dbReference type="ARBA" id="ARBA00022475"/>
    </source>
</evidence>
<dbReference type="HAMAP" id="MF_00236">
    <property type="entry name" value="TatA_E"/>
    <property type="match status" value="1"/>
</dbReference>
<evidence type="ECO:0000256" key="4">
    <source>
        <dbReference type="ARBA" id="ARBA00022692"/>
    </source>
</evidence>
<dbReference type="Pfam" id="PF02416">
    <property type="entry name" value="TatA_B_E"/>
    <property type="match status" value="1"/>
</dbReference>
<protein>
    <recommendedName>
        <fullName evidence="9">Sec-independent protein translocase protein TatA</fullName>
    </recommendedName>
</protein>
<dbReference type="InterPro" id="IPR003369">
    <property type="entry name" value="TatA/B/E"/>
</dbReference>
<comment type="caution">
    <text evidence="10">The sequence shown here is derived from an EMBL/GenBank/DDBJ whole genome shotgun (WGS) entry which is preliminary data.</text>
</comment>
<evidence type="ECO:0000256" key="2">
    <source>
        <dbReference type="ARBA" id="ARBA00022448"/>
    </source>
</evidence>
<sequence>MPFGLGLPELLLIALLVVLLFGSKKIPELMRGLGSGIKEFKKAATGEETPNASDTKKES</sequence>
<keyword evidence="7 9" id="KW-0811">Translocation</keyword>
<proteinExistence type="inferred from homology"/>
<evidence type="ECO:0000256" key="9">
    <source>
        <dbReference type="HAMAP-Rule" id="MF_00236"/>
    </source>
</evidence>
<evidence type="ECO:0000256" key="8">
    <source>
        <dbReference type="ARBA" id="ARBA00023136"/>
    </source>
</evidence>
<evidence type="ECO:0000256" key="1">
    <source>
        <dbReference type="ARBA" id="ARBA00004162"/>
    </source>
</evidence>
<dbReference type="GO" id="GO:0033281">
    <property type="term" value="C:TAT protein transport complex"/>
    <property type="evidence" value="ECO:0007669"/>
    <property type="project" value="UniProtKB-UniRule"/>
</dbReference>
<dbReference type="PANTHER" id="PTHR42982:SF1">
    <property type="entry name" value="SEC-INDEPENDENT PROTEIN TRANSLOCASE PROTEIN TATA"/>
    <property type="match status" value="1"/>
</dbReference>
<dbReference type="InterPro" id="IPR006312">
    <property type="entry name" value="TatA/E"/>
</dbReference>
<dbReference type="GO" id="GO:0008320">
    <property type="term" value="F:protein transmembrane transporter activity"/>
    <property type="evidence" value="ECO:0007669"/>
    <property type="project" value="UniProtKB-UniRule"/>
</dbReference>
<keyword evidence="4 9" id="KW-0812">Transmembrane</keyword>
<dbReference type="Gene3D" id="1.20.5.3310">
    <property type="match status" value="1"/>
</dbReference>
<comment type="subunit">
    <text evidence="9">Forms a complex with TatC.</text>
</comment>
<dbReference type="STRING" id="1895771.BGO89_13210"/>
<dbReference type="NCBIfam" id="TIGR01411">
    <property type="entry name" value="tatAE"/>
    <property type="match status" value="1"/>
</dbReference>
<comment type="function">
    <text evidence="9">Part of the twin-arginine translocation (Tat) system that transports large folded proteins containing a characteristic twin-arginine motif in their signal peptide across membranes. TatA could form the protein-conducting channel of the Tat system.</text>
</comment>
<feature type="transmembrane region" description="Helical" evidence="9">
    <location>
        <begin position="6"/>
        <end position="23"/>
    </location>
</feature>
<keyword evidence="8 9" id="KW-0472">Membrane</keyword>
<keyword evidence="3 9" id="KW-1003">Cell membrane</keyword>